<evidence type="ECO:0000256" key="3">
    <source>
        <dbReference type="PIRSR" id="PIRSR000451-1"/>
    </source>
</evidence>
<dbReference type="PANTHER" id="PTHR11877:SF46">
    <property type="entry name" value="TYPE III POLYKETIDE SYNTHASE A"/>
    <property type="match status" value="1"/>
</dbReference>
<evidence type="ECO:0000259" key="5">
    <source>
        <dbReference type="Pfam" id="PF02797"/>
    </source>
</evidence>
<dbReference type="InterPro" id="IPR011141">
    <property type="entry name" value="Polyketide_synthase_type-III"/>
</dbReference>
<name>A0A2W7IJT1_9PROT</name>
<dbReference type="Proteomes" id="UP000249688">
    <property type="component" value="Unassembled WGS sequence"/>
</dbReference>
<dbReference type="AlphaFoldDB" id="A0A2W7IJT1"/>
<comment type="caution">
    <text evidence="6">The sequence shown here is derived from an EMBL/GenBank/DDBJ whole genome shotgun (WGS) entry which is preliminary data.</text>
</comment>
<feature type="active site" description="Acyl-thioester intermediate" evidence="3">
    <location>
        <position position="144"/>
    </location>
</feature>
<gene>
    <name evidence="6" type="ORF">C8P66_10785</name>
</gene>
<protein>
    <submittedName>
        <fullName evidence="6">Putative naringenin-chalcone synthase</fullName>
    </submittedName>
</protein>
<sequence>MTSPHINRIGCALPSHGCHAAFLGLAQSLLPDDRTRRAFARLAGRAGIAERWSVMPVDPPPGHAASFFPAGAFPGTDQRMAAYAREAPILARAALDSLGPVDGITHVIAASCTGFRAPGLDQILLRALGAGAGTHRMLVGFMGCQAGIIAMRAAADAVRADPRARVLVMALELGTLHLQERTDVAHLMGFLQFADGAACALVTAEPEGLRLDGFTSTLLPEGEEEMVWQVGMQGFDLHLSPDVPATLKRLLPGAAAALLPGPAPDLWAVHPGGRAILDAAEAALALAPEALAASRAVLSRAGNMSSATILFVLRDMLAQAARGQSLAALAFGPGLSAEALRGTVA</sequence>
<evidence type="ECO:0000313" key="6">
    <source>
        <dbReference type="EMBL" id="PZW47047.1"/>
    </source>
</evidence>
<dbReference type="Pfam" id="PF00195">
    <property type="entry name" value="Chal_sti_synt_N"/>
    <property type="match status" value="1"/>
</dbReference>
<keyword evidence="7" id="KW-1185">Reference proteome</keyword>
<feature type="domain" description="Chalcone/stilbene synthase N-terminal" evidence="4">
    <location>
        <begin position="91"/>
        <end position="206"/>
    </location>
</feature>
<evidence type="ECO:0000259" key="4">
    <source>
        <dbReference type="Pfam" id="PF00195"/>
    </source>
</evidence>
<organism evidence="6 7">
    <name type="scientific">Humitalea rosea</name>
    <dbReference type="NCBI Taxonomy" id="990373"/>
    <lineage>
        <taxon>Bacteria</taxon>
        <taxon>Pseudomonadati</taxon>
        <taxon>Pseudomonadota</taxon>
        <taxon>Alphaproteobacteria</taxon>
        <taxon>Acetobacterales</taxon>
        <taxon>Roseomonadaceae</taxon>
        <taxon>Humitalea</taxon>
    </lineage>
</organism>
<dbReference type="OrthoDB" id="9786288at2"/>
<dbReference type="SUPFAM" id="SSF53901">
    <property type="entry name" value="Thiolase-like"/>
    <property type="match status" value="2"/>
</dbReference>
<dbReference type="Gene3D" id="3.40.47.10">
    <property type="match status" value="2"/>
</dbReference>
<dbReference type="Pfam" id="PF02797">
    <property type="entry name" value="Chal_sti_synt_C"/>
    <property type="match status" value="1"/>
</dbReference>
<evidence type="ECO:0000256" key="1">
    <source>
        <dbReference type="ARBA" id="ARBA00005531"/>
    </source>
</evidence>
<dbReference type="InterPro" id="IPR001099">
    <property type="entry name" value="Chalcone/stilbene_synt_N"/>
</dbReference>
<keyword evidence="2" id="KW-0808">Transferase</keyword>
<proteinExistence type="inferred from homology"/>
<dbReference type="InterPro" id="IPR016039">
    <property type="entry name" value="Thiolase-like"/>
</dbReference>
<dbReference type="EMBL" id="QKYU01000007">
    <property type="protein sequence ID" value="PZW47047.1"/>
    <property type="molecule type" value="Genomic_DNA"/>
</dbReference>
<accession>A0A2W7IJT1</accession>
<dbReference type="PIRSF" id="PIRSF000451">
    <property type="entry name" value="PKS_III"/>
    <property type="match status" value="1"/>
</dbReference>
<feature type="domain" description="Chalcone/stilbene synthase C-terminal" evidence="5">
    <location>
        <begin position="215"/>
        <end position="340"/>
    </location>
</feature>
<dbReference type="GO" id="GO:0030639">
    <property type="term" value="P:polyketide biosynthetic process"/>
    <property type="evidence" value="ECO:0007669"/>
    <property type="project" value="TreeGrafter"/>
</dbReference>
<evidence type="ECO:0000313" key="7">
    <source>
        <dbReference type="Proteomes" id="UP000249688"/>
    </source>
</evidence>
<dbReference type="PANTHER" id="PTHR11877">
    <property type="entry name" value="HYDROXYMETHYLGLUTARYL-COA SYNTHASE"/>
    <property type="match status" value="1"/>
</dbReference>
<evidence type="ECO:0000256" key="2">
    <source>
        <dbReference type="ARBA" id="ARBA00022679"/>
    </source>
</evidence>
<dbReference type="GO" id="GO:0016747">
    <property type="term" value="F:acyltransferase activity, transferring groups other than amino-acyl groups"/>
    <property type="evidence" value="ECO:0007669"/>
    <property type="project" value="InterPro"/>
</dbReference>
<dbReference type="RefSeq" id="WP_111397648.1">
    <property type="nucleotide sequence ID" value="NZ_QKYU01000007.1"/>
</dbReference>
<comment type="similarity">
    <text evidence="1">Belongs to the thiolase-like superfamily. Chalcone/stilbene synthases family.</text>
</comment>
<reference evidence="6 7" key="1">
    <citation type="submission" date="2018-06" db="EMBL/GenBank/DDBJ databases">
        <title>Genomic Encyclopedia of Archaeal and Bacterial Type Strains, Phase II (KMG-II): from individual species to whole genera.</title>
        <authorList>
            <person name="Goeker M."/>
        </authorList>
    </citation>
    <scope>NUCLEOTIDE SEQUENCE [LARGE SCALE GENOMIC DNA]</scope>
    <source>
        <strain evidence="6 7">DSM 24525</strain>
    </source>
</reference>
<dbReference type="InterPro" id="IPR012328">
    <property type="entry name" value="Chalcone/stilbene_synt_C"/>
</dbReference>